<evidence type="ECO:0000313" key="8">
    <source>
        <dbReference type="EMBL" id="TFW11368.1"/>
    </source>
</evidence>
<comment type="subcellular location">
    <subcellularLocation>
        <location evidence="1">Membrane</location>
        <topology evidence="1">Multi-pass membrane protein</topology>
    </subcellularLocation>
</comment>
<dbReference type="Gene3D" id="1.20.1510.10">
    <property type="entry name" value="Cation efflux protein transmembrane domain"/>
    <property type="match status" value="1"/>
</dbReference>
<evidence type="ECO:0000256" key="6">
    <source>
        <dbReference type="SAM" id="Phobius"/>
    </source>
</evidence>
<dbReference type="PANTHER" id="PTHR13414:SF9">
    <property type="entry name" value="PROTON-COUPLED ZINC ANTIPORTER SLC30A9, MITOCHONDRIAL"/>
    <property type="match status" value="1"/>
</dbReference>
<feature type="domain" description="Cation efflux protein transmembrane" evidence="7">
    <location>
        <begin position="19"/>
        <end position="225"/>
    </location>
</feature>
<sequence length="331" mass="35793">MAKAAHQAAGEPSGTKAVYAALAGNVLIAISKFVAAWFTGSSAILSEGVHSLVDCGNEILLLYGLRRARLPADARFPFGHGKEIYFWSFVVALLVFALGAGVSFYEGVHHLRHPTTVEDAWINYLVIGVAIVFEGASWMVAFREFRRGKGDNSYVEAVERAKDPTTFTVLFEDSAALLGLVVALIGVALGQATGNPVWDGAASIVIAFILAATAFWLARETKGLLIGESANLEVVAGIRALLEEQKQIDDVNEILTMHMGPDFILVNISLHVADAAGRAQVHQLFHDIDRGIKQRYPKVRRVFIESVVDPDAEHVVPLPPLEGEDEASSHD</sequence>
<evidence type="ECO:0000256" key="4">
    <source>
        <dbReference type="ARBA" id="ARBA00022989"/>
    </source>
</evidence>
<evidence type="ECO:0000256" key="3">
    <source>
        <dbReference type="ARBA" id="ARBA00022692"/>
    </source>
</evidence>
<keyword evidence="9" id="KW-1185">Reference proteome</keyword>
<dbReference type="Proteomes" id="UP000298438">
    <property type="component" value="Unassembled WGS sequence"/>
</dbReference>
<feature type="transmembrane region" description="Helical" evidence="6">
    <location>
        <begin position="84"/>
        <end position="105"/>
    </location>
</feature>
<reference evidence="8 9" key="1">
    <citation type="submission" date="2019-03" db="EMBL/GenBank/DDBJ databases">
        <title>Draft Genome Sequence of Massilia arenosa sp. nov., a Novel Massilia Species Isolated from a Sandy-loam Maize Soil.</title>
        <authorList>
            <person name="Raths R."/>
            <person name="Peta V."/>
            <person name="Bucking H."/>
        </authorList>
    </citation>
    <scope>NUCLEOTIDE SEQUENCE [LARGE SCALE GENOMIC DNA]</scope>
    <source>
        <strain evidence="8 9">MC02</strain>
    </source>
</reference>
<dbReference type="InterPro" id="IPR036837">
    <property type="entry name" value="Cation_efflux_CTD_sf"/>
</dbReference>
<feature type="transmembrane region" description="Helical" evidence="6">
    <location>
        <begin position="200"/>
        <end position="218"/>
    </location>
</feature>
<dbReference type="RefSeq" id="WP_135209341.1">
    <property type="nucleotide sequence ID" value="NZ_SPVF01000266.1"/>
</dbReference>
<evidence type="ECO:0000256" key="2">
    <source>
        <dbReference type="ARBA" id="ARBA00022448"/>
    </source>
</evidence>
<keyword evidence="4 6" id="KW-1133">Transmembrane helix</keyword>
<keyword evidence="3 6" id="KW-0812">Transmembrane</keyword>
<dbReference type="InterPro" id="IPR002524">
    <property type="entry name" value="Cation_efflux"/>
</dbReference>
<proteinExistence type="predicted"/>
<dbReference type="InterPro" id="IPR058533">
    <property type="entry name" value="Cation_efflux_TM"/>
</dbReference>
<accession>A0A4Y9RVN9</accession>
<protein>
    <submittedName>
        <fullName evidence="8">Cation transporter</fullName>
    </submittedName>
</protein>
<dbReference type="OrthoDB" id="9806522at2"/>
<dbReference type="InterPro" id="IPR027469">
    <property type="entry name" value="Cation_efflux_TMD_sf"/>
</dbReference>
<gene>
    <name evidence="8" type="ORF">E4L96_21860</name>
</gene>
<dbReference type="AlphaFoldDB" id="A0A4Y9RVN9"/>
<comment type="caution">
    <text evidence="8">The sequence shown here is derived from an EMBL/GenBank/DDBJ whole genome shotgun (WGS) entry which is preliminary data.</text>
</comment>
<organism evidence="8 9">
    <name type="scientific">Zemynaea arenosa</name>
    <dbReference type="NCBI Taxonomy" id="2561931"/>
    <lineage>
        <taxon>Bacteria</taxon>
        <taxon>Pseudomonadati</taxon>
        <taxon>Pseudomonadota</taxon>
        <taxon>Betaproteobacteria</taxon>
        <taxon>Burkholderiales</taxon>
        <taxon>Oxalobacteraceae</taxon>
        <taxon>Telluria group</taxon>
        <taxon>Zemynaea</taxon>
    </lineage>
</organism>
<dbReference type="SUPFAM" id="SSF160240">
    <property type="entry name" value="Cation efflux protein cytoplasmic domain-like"/>
    <property type="match status" value="1"/>
</dbReference>
<evidence type="ECO:0000256" key="5">
    <source>
        <dbReference type="ARBA" id="ARBA00023136"/>
    </source>
</evidence>
<dbReference type="InterPro" id="IPR040177">
    <property type="entry name" value="SLC30A9"/>
</dbReference>
<evidence type="ECO:0000259" key="7">
    <source>
        <dbReference type="Pfam" id="PF01545"/>
    </source>
</evidence>
<feature type="transmembrane region" description="Helical" evidence="6">
    <location>
        <begin position="175"/>
        <end position="194"/>
    </location>
</feature>
<dbReference type="Gene3D" id="3.30.70.1350">
    <property type="entry name" value="Cation efflux protein, cytoplasmic domain"/>
    <property type="match status" value="1"/>
</dbReference>
<keyword evidence="5 6" id="KW-0472">Membrane</keyword>
<keyword evidence="2" id="KW-0813">Transport</keyword>
<dbReference type="GO" id="GO:0006829">
    <property type="term" value="P:zinc ion transport"/>
    <property type="evidence" value="ECO:0007669"/>
    <property type="project" value="InterPro"/>
</dbReference>
<dbReference type="Pfam" id="PF01545">
    <property type="entry name" value="Cation_efflux"/>
    <property type="match status" value="1"/>
</dbReference>
<feature type="transmembrane region" description="Helical" evidence="6">
    <location>
        <begin position="121"/>
        <end position="142"/>
    </location>
</feature>
<dbReference type="PANTHER" id="PTHR13414">
    <property type="entry name" value="HUEL-CATION TRANSPORTER"/>
    <property type="match status" value="1"/>
</dbReference>
<dbReference type="NCBIfam" id="TIGR01297">
    <property type="entry name" value="CDF"/>
    <property type="match status" value="1"/>
</dbReference>
<dbReference type="SUPFAM" id="SSF161111">
    <property type="entry name" value="Cation efflux protein transmembrane domain-like"/>
    <property type="match status" value="1"/>
</dbReference>
<evidence type="ECO:0000256" key="1">
    <source>
        <dbReference type="ARBA" id="ARBA00004141"/>
    </source>
</evidence>
<dbReference type="GO" id="GO:0008324">
    <property type="term" value="F:monoatomic cation transmembrane transporter activity"/>
    <property type="evidence" value="ECO:0007669"/>
    <property type="project" value="InterPro"/>
</dbReference>
<evidence type="ECO:0000313" key="9">
    <source>
        <dbReference type="Proteomes" id="UP000298438"/>
    </source>
</evidence>
<name>A0A4Y9RVN9_9BURK</name>
<dbReference type="GO" id="GO:0016020">
    <property type="term" value="C:membrane"/>
    <property type="evidence" value="ECO:0007669"/>
    <property type="project" value="UniProtKB-SubCell"/>
</dbReference>
<feature type="transmembrane region" description="Helical" evidence="6">
    <location>
        <begin position="17"/>
        <end position="38"/>
    </location>
</feature>
<dbReference type="EMBL" id="SPVF01000266">
    <property type="protein sequence ID" value="TFW11368.1"/>
    <property type="molecule type" value="Genomic_DNA"/>
</dbReference>